<dbReference type="HOGENOM" id="CLU_3009214_0_0_3"/>
<dbReference type="EMBL" id="CP011304">
    <property type="protein sequence ID" value="AKE63013.1"/>
    <property type="molecule type" value="Genomic_DNA"/>
</dbReference>
<dbReference type="PATRIC" id="fig|1641812.3.peg.676"/>
<dbReference type="Proteomes" id="UP000034103">
    <property type="component" value="Chromosome"/>
</dbReference>
<dbReference type="AlphaFoldDB" id="A0A0F6RJX7"/>
<organism evidence="1 2">
    <name type="scientific">Microcystis aeruginosa NIES-2549</name>
    <dbReference type="NCBI Taxonomy" id="1641812"/>
    <lineage>
        <taxon>Bacteria</taxon>
        <taxon>Bacillati</taxon>
        <taxon>Cyanobacteriota</taxon>
        <taxon>Cyanophyceae</taxon>
        <taxon>Oscillatoriophycideae</taxon>
        <taxon>Chroococcales</taxon>
        <taxon>Microcystaceae</taxon>
        <taxon>Microcystis</taxon>
    </lineage>
</organism>
<name>A0A0F6RJX7_MICAE</name>
<reference evidence="1 2" key="1">
    <citation type="journal article" date="2015" name="Genome Announc.">
        <title>Complete Genome Sequence of Microcystis aeruginosa NIES-2549, a Bloom-Forming Cyanobacterium from Lake Kasumigaura, Japan.</title>
        <authorList>
            <person name="Yamaguchi H."/>
            <person name="Suzuki S."/>
            <person name="Tanabe Y."/>
            <person name="Osana Y."/>
            <person name="Shimura Y."/>
            <person name="Ishida K."/>
            <person name="Kawachi M."/>
        </authorList>
    </citation>
    <scope>NUCLEOTIDE SEQUENCE [LARGE SCALE GENOMIC DNA]</scope>
    <source>
        <strain evidence="1 2">NIES-2549</strain>
    </source>
</reference>
<evidence type="ECO:0000313" key="2">
    <source>
        <dbReference type="Proteomes" id="UP000034103"/>
    </source>
</evidence>
<sequence length="56" mass="6449">MICVFRIKGSGHDFSLFKKSRVRFHPLATSIEDSSYQGISQYHSNIYTPKNRNSQA</sequence>
<proteinExistence type="predicted"/>
<accession>A0A0F6RJX7</accession>
<gene>
    <name evidence="1" type="ORF">MYAER_0653</name>
</gene>
<evidence type="ECO:0000313" key="1">
    <source>
        <dbReference type="EMBL" id="AKE63013.1"/>
    </source>
</evidence>
<protein>
    <submittedName>
        <fullName evidence="1">Mobile element protein</fullName>
    </submittedName>
</protein>